<dbReference type="AlphaFoldDB" id="A0A2S7BEW1"/>
<proteinExistence type="predicted"/>
<gene>
    <name evidence="1" type="ORF">XdyCFBP7245_23180</name>
</gene>
<evidence type="ECO:0000313" key="2">
    <source>
        <dbReference type="Proteomes" id="UP000238908"/>
    </source>
</evidence>
<dbReference type="Proteomes" id="UP000238908">
    <property type="component" value="Unassembled WGS sequence"/>
</dbReference>
<sequence>MTPLTFSAPSYALLQATTQCWKCAKAIPVTTVWVTSFVDNEGVEEPDDEPEVVSTPHKIDPSITTGLRAY</sequence>
<dbReference type="EMBL" id="MDEE01000098">
    <property type="protein sequence ID" value="PPU43797.1"/>
    <property type="molecule type" value="Genomic_DNA"/>
</dbReference>
<organism evidence="1 2">
    <name type="scientific">Xanthomonas dyei</name>
    <dbReference type="NCBI Taxonomy" id="743699"/>
    <lineage>
        <taxon>Bacteria</taxon>
        <taxon>Pseudomonadati</taxon>
        <taxon>Pseudomonadota</taxon>
        <taxon>Gammaproteobacteria</taxon>
        <taxon>Lysobacterales</taxon>
        <taxon>Lysobacteraceae</taxon>
        <taxon>Xanthomonas</taxon>
    </lineage>
</organism>
<protein>
    <submittedName>
        <fullName evidence="1">Uncharacterized protein</fullName>
    </submittedName>
</protein>
<comment type="caution">
    <text evidence="1">The sequence shown here is derived from an EMBL/GenBank/DDBJ whole genome shotgun (WGS) entry which is preliminary data.</text>
</comment>
<reference evidence="1 2" key="1">
    <citation type="submission" date="2016-08" db="EMBL/GenBank/DDBJ databases">
        <authorList>
            <person name="Seilhamer J.J."/>
        </authorList>
    </citation>
    <scope>NUCLEOTIDE SEQUENCE [LARGE SCALE GENOMIC DNA]</scope>
    <source>
        <strain evidence="1 2">CFBP7245</strain>
    </source>
</reference>
<accession>A0A2S7BEW1</accession>
<name>A0A2S7BEW1_9XANT</name>
<evidence type="ECO:0000313" key="1">
    <source>
        <dbReference type="EMBL" id="PPU43797.1"/>
    </source>
</evidence>